<comment type="similarity">
    <text evidence="2">Belongs to the NADH dehydrogenase family.</text>
</comment>
<dbReference type="PANTHER" id="PTHR42913:SF3">
    <property type="entry name" value="64 KDA MITOCHONDRIAL NADH DEHYDROGENASE (EUROFUNG)"/>
    <property type="match status" value="1"/>
</dbReference>
<evidence type="ECO:0000256" key="5">
    <source>
        <dbReference type="ARBA" id="ARBA00023002"/>
    </source>
</evidence>
<gene>
    <name evidence="8" type="ORF">ACFR9U_09645</name>
</gene>
<dbReference type="AlphaFoldDB" id="A0ABD6CDE3"/>
<sequence>MRIAVFGAGYAGLTLARRLERTLPPDVELVVVDEDEYHLVQHEIHRAIRRPAIADDLRIPLTEVLDRADVRRARVTDVESDAGVATLADGETLTYDVGAVCLGAETAFYDLPGLQSHATPLKRLEDAARIRADFLDVATGDDTAQVVVGGAGLSGIQTAGELAALAREEGVAGDVEIRLLEQKAAVAPNFPERFQSAVHDELVARDVVVQTNATVTEATDAAVRLTDGSTVAYDQLIWTGGIRGPTALDGERPIVRSHLRLVDDTFVVGDAARIVDADGEAVPASAQSAVRAARVAADNVERLVEYDRTDRRGFEPRLANFTFDSPGWLVSIGNGAVAQVGSAVLTGSAAVALKTTVGAGYLSSVGTVHQAVDLVREEFGLTGETTSEAQPRDGEPGDSDDRIVGGENPNE</sequence>
<evidence type="ECO:0000256" key="3">
    <source>
        <dbReference type="ARBA" id="ARBA00022630"/>
    </source>
</evidence>
<keyword evidence="3" id="KW-0285">Flavoprotein</keyword>
<evidence type="ECO:0000256" key="4">
    <source>
        <dbReference type="ARBA" id="ARBA00022827"/>
    </source>
</evidence>
<comment type="caution">
    <text evidence="8">The sequence shown here is derived from an EMBL/GenBank/DDBJ whole genome shotgun (WGS) entry which is preliminary data.</text>
</comment>
<evidence type="ECO:0000256" key="2">
    <source>
        <dbReference type="ARBA" id="ARBA00005272"/>
    </source>
</evidence>
<keyword evidence="5 8" id="KW-0560">Oxidoreductase</keyword>
<feature type="region of interest" description="Disordered" evidence="6">
    <location>
        <begin position="379"/>
        <end position="411"/>
    </location>
</feature>
<dbReference type="EMBL" id="JBHUDJ010000003">
    <property type="protein sequence ID" value="MFD1587247.1"/>
    <property type="molecule type" value="Genomic_DNA"/>
</dbReference>
<dbReference type="Pfam" id="PF07992">
    <property type="entry name" value="Pyr_redox_2"/>
    <property type="match status" value="1"/>
</dbReference>
<evidence type="ECO:0000313" key="9">
    <source>
        <dbReference type="Proteomes" id="UP001597119"/>
    </source>
</evidence>
<feature type="compositionally biased region" description="Basic and acidic residues" evidence="6">
    <location>
        <begin position="390"/>
        <end position="404"/>
    </location>
</feature>
<keyword evidence="9" id="KW-1185">Reference proteome</keyword>
<dbReference type="GO" id="GO:0016491">
    <property type="term" value="F:oxidoreductase activity"/>
    <property type="evidence" value="ECO:0007669"/>
    <property type="project" value="UniProtKB-KW"/>
</dbReference>
<name>A0ABD6CDE3_9EURY</name>
<organism evidence="8 9">
    <name type="scientific">Halorientalis brevis</name>
    <dbReference type="NCBI Taxonomy" id="1126241"/>
    <lineage>
        <taxon>Archaea</taxon>
        <taxon>Methanobacteriati</taxon>
        <taxon>Methanobacteriota</taxon>
        <taxon>Stenosarchaea group</taxon>
        <taxon>Halobacteria</taxon>
        <taxon>Halobacteriales</taxon>
        <taxon>Haloarculaceae</taxon>
        <taxon>Halorientalis</taxon>
    </lineage>
</organism>
<dbReference type="SUPFAM" id="SSF51905">
    <property type="entry name" value="FAD/NAD(P)-binding domain"/>
    <property type="match status" value="2"/>
</dbReference>
<keyword evidence="4" id="KW-0274">FAD</keyword>
<dbReference type="Proteomes" id="UP001597119">
    <property type="component" value="Unassembled WGS sequence"/>
</dbReference>
<evidence type="ECO:0000256" key="1">
    <source>
        <dbReference type="ARBA" id="ARBA00001974"/>
    </source>
</evidence>
<dbReference type="Gene3D" id="3.50.50.100">
    <property type="match status" value="1"/>
</dbReference>
<reference evidence="8 9" key="1">
    <citation type="journal article" date="2019" name="Int. J. Syst. Evol. Microbiol.">
        <title>The Global Catalogue of Microorganisms (GCM) 10K type strain sequencing project: providing services to taxonomists for standard genome sequencing and annotation.</title>
        <authorList>
            <consortium name="The Broad Institute Genomics Platform"/>
            <consortium name="The Broad Institute Genome Sequencing Center for Infectious Disease"/>
            <person name="Wu L."/>
            <person name="Ma J."/>
        </authorList>
    </citation>
    <scope>NUCLEOTIDE SEQUENCE [LARGE SCALE GENOMIC DNA]</scope>
    <source>
        <strain evidence="8 9">CGMCC 1.12125</strain>
    </source>
</reference>
<evidence type="ECO:0000313" key="8">
    <source>
        <dbReference type="EMBL" id="MFD1587247.1"/>
    </source>
</evidence>
<dbReference type="EC" id="1.6.5.-" evidence="8"/>
<evidence type="ECO:0000256" key="6">
    <source>
        <dbReference type="SAM" id="MobiDB-lite"/>
    </source>
</evidence>
<comment type="cofactor">
    <cofactor evidence="1">
        <name>FAD</name>
        <dbReference type="ChEBI" id="CHEBI:57692"/>
    </cofactor>
</comment>
<feature type="domain" description="FAD/NAD(P)-binding" evidence="7">
    <location>
        <begin position="1"/>
        <end position="292"/>
    </location>
</feature>
<dbReference type="InterPro" id="IPR051169">
    <property type="entry name" value="NADH-Q_oxidoreductase"/>
</dbReference>
<proteinExistence type="inferred from homology"/>
<dbReference type="InterPro" id="IPR036188">
    <property type="entry name" value="FAD/NAD-bd_sf"/>
</dbReference>
<dbReference type="RefSeq" id="WP_247374267.1">
    <property type="nucleotide sequence ID" value="NZ_JALLGV010000001.1"/>
</dbReference>
<protein>
    <submittedName>
        <fullName evidence="8">NAD(P)/FAD-dependent oxidoreductase</fullName>
        <ecNumber evidence="8">1.6.5.-</ecNumber>
    </submittedName>
</protein>
<dbReference type="PANTHER" id="PTHR42913">
    <property type="entry name" value="APOPTOSIS-INDUCING FACTOR 1"/>
    <property type="match status" value="1"/>
</dbReference>
<evidence type="ECO:0000259" key="7">
    <source>
        <dbReference type="Pfam" id="PF07992"/>
    </source>
</evidence>
<accession>A0ABD6CDE3</accession>
<dbReference type="InterPro" id="IPR023753">
    <property type="entry name" value="FAD/NAD-binding_dom"/>
</dbReference>